<protein>
    <recommendedName>
        <fullName evidence="3">8-amino-7-oxononanoate synthase</fullName>
    </recommendedName>
</protein>
<evidence type="ECO:0008006" key="3">
    <source>
        <dbReference type="Google" id="ProtNLM"/>
    </source>
</evidence>
<gene>
    <name evidence="1" type="ORF">BN12_120028</name>
</gene>
<dbReference type="EMBL" id="CAJB01000024">
    <property type="protein sequence ID" value="CCH76346.1"/>
    <property type="molecule type" value="Genomic_DNA"/>
</dbReference>
<dbReference type="Proteomes" id="UP000035721">
    <property type="component" value="Unassembled WGS sequence"/>
</dbReference>
<organism evidence="1 2">
    <name type="scientific">Nostocoides japonicum T1-X7</name>
    <dbReference type="NCBI Taxonomy" id="1194083"/>
    <lineage>
        <taxon>Bacteria</taxon>
        <taxon>Bacillati</taxon>
        <taxon>Actinomycetota</taxon>
        <taxon>Actinomycetes</taxon>
        <taxon>Micrococcales</taxon>
        <taxon>Intrasporangiaceae</taxon>
        <taxon>Nostocoides</taxon>
    </lineage>
</organism>
<name>A0A077LTA6_9MICO</name>
<sequence>MDLGVYANAVLPPAASPRLRTSFMATHTRDHLDRVVEAFGTLAAEGLLPGRAETAA</sequence>
<dbReference type="AlphaFoldDB" id="A0A077LTA6"/>
<keyword evidence="2" id="KW-1185">Reference proteome</keyword>
<reference evidence="1 2" key="1">
    <citation type="journal article" date="2013" name="ISME J.">
        <title>A metabolic model for members of the genus Tetrasphaera involved in enhanced biological phosphorus removal.</title>
        <authorList>
            <person name="Kristiansen R."/>
            <person name="Nguyen H.T.T."/>
            <person name="Saunders A.M."/>
            <person name="Nielsen J.L."/>
            <person name="Wimmer R."/>
            <person name="Le V.Q."/>
            <person name="McIlroy S.J."/>
            <person name="Petrovski S."/>
            <person name="Seviour R.J."/>
            <person name="Calteau A."/>
            <person name="Nielsen K.L."/>
            <person name="Nielsen P.H."/>
        </authorList>
    </citation>
    <scope>NUCLEOTIDE SEQUENCE [LARGE SCALE GENOMIC DNA]</scope>
    <source>
        <strain evidence="1 2">T1-X7</strain>
    </source>
</reference>
<evidence type="ECO:0000313" key="1">
    <source>
        <dbReference type="EMBL" id="CCH76346.1"/>
    </source>
</evidence>
<dbReference type="SUPFAM" id="SSF53383">
    <property type="entry name" value="PLP-dependent transferases"/>
    <property type="match status" value="1"/>
</dbReference>
<dbReference type="InterPro" id="IPR015422">
    <property type="entry name" value="PyrdxlP-dep_Trfase_small"/>
</dbReference>
<proteinExistence type="predicted"/>
<accession>A0A077LTA6</accession>
<comment type="caution">
    <text evidence="1">The sequence shown here is derived from an EMBL/GenBank/DDBJ whole genome shotgun (WGS) entry which is preliminary data.</text>
</comment>
<dbReference type="Gene3D" id="3.90.1150.10">
    <property type="entry name" value="Aspartate Aminotransferase, domain 1"/>
    <property type="match status" value="1"/>
</dbReference>
<dbReference type="STRING" id="1194083.BN12_120028"/>
<evidence type="ECO:0000313" key="2">
    <source>
        <dbReference type="Proteomes" id="UP000035721"/>
    </source>
</evidence>
<dbReference type="InterPro" id="IPR015424">
    <property type="entry name" value="PyrdxlP-dep_Trfase"/>
</dbReference>